<evidence type="ECO:0000313" key="3">
    <source>
        <dbReference type="EMBL" id="PWH06050.1"/>
    </source>
</evidence>
<dbReference type="EMBL" id="QFKX01000003">
    <property type="protein sequence ID" value="PWH06050.1"/>
    <property type="molecule type" value="Genomic_DNA"/>
</dbReference>
<evidence type="ECO:0000313" key="4">
    <source>
        <dbReference type="Proteomes" id="UP000245590"/>
    </source>
</evidence>
<dbReference type="SUPFAM" id="SSF55961">
    <property type="entry name" value="Bet v1-like"/>
    <property type="match status" value="1"/>
</dbReference>
<dbReference type="OrthoDB" id="3365660at2"/>
<evidence type="ECO:0000259" key="2">
    <source>
        <dbReference type="Pfam" id="PF08327"/>
    </source>
</evidence>
<evidence type="ECO:0000256" key="1">
    <source>
        <dbReference type="ARBA" id="ARBA00006817"/>
    </source>
</evidence>
<sequence>MPVTDISTDLDALTITITARFNAPVERIWQIYADLRQLEKVWGPPTYPATFVDHDLTPGGRMTYYMTSPEGEKYGGFWEILEVEEPRFFRYRDGFADAENDFAVNTDLPVAENTATFEAADGGTRAVYVSVHPSREGLQQVLDMGVEEGSRESIDQIDGLVAG</sequence>
<reference evidence="3 4" key="1">
    <citation type="submission" date="2018-05" db="EMBL/GenBank/DDBJ databases">
        <title>Brachybacterium sp. M1HQ-2T, whole genome shotgun sequence.</title>
        <authorList>
            <person name="Tuo L."/>
        </authorList>
    </citation>
    <scope>NUCLEOTIDE SEQUENCE [LARGE SCALE GENOMIC DNA]</scope>
    <source>
        <strain evidence="3 4">M1HQ-2</strain>
    </source>
</reference>
<feature type="domain" description="Activator of Hsp90 ATPase homologue 1/2-like C-terminal" evidence="2">
    <location>
        <begin position="22"/>
        <end position="161"/>
    </location>
</feature>
<protein>
    <submittedName>
        <fullName evidence="3">Polyketide cyclase</fullName>
    </submittedName>
</protein>
<dbReference type="Proteomes" id="UP000245590">
    <property type="component" value="Unassembled WGS sequence"/>
</dbReference>
<organism evidence="3 4">
    <name type="scientific">Brachybacterium endophyticum</name>
    <dbReference type="NCBI Taxonomy" id="2182385"/>
    <lineage>
        <taxon>Bacteria</taxon>
        <taxon>Bacillati</taxon>
        <taxon>Actinomycetota</taxon>
        <taxon>Actinomycetes</taxon>
        <taxon>Micrococcales</taxon>
        <taxon>Dermabacteraceae</taxon>
        <taxon>Brachybacterium</taxon>
    </lineage>
</organism>
<dbReference type="RefSeq" id="WP_109275797.1">
    <property type="nucleotide sequence ID" value="NZ_QFKX01000003.1"/>
</dbReference>
<name>A0A2U2RJL4_9MICO</name>
<keyword evidence="4" id="KW-1185">Reference proteome</keyword>
<dbReference type="CDD" id="cd07814">
    <property type="entry name" value="SRPBCC_CalC_Aha1-like"/>
    <property type="match status" value="1"/>
</dbReference>
<dbReference type="InterPro" id="IPR023393">
    <property type="entry name" value="START-like_dom_sf"/>
</dbReference>
<accession>A0A2U2RJL4</accession>
<dbReference type="AlphaFoldDB" id="A0A2U2RJL4"/>
<dbReference type="InterPro" id="IPR013538">
    <property type="entry name" value="ASHA1/2-like_C"/>
</dbReference>
<dbReference type="Pfam" id="PF08327">
    <property type="entry name" value="AHSA1"/>
    <property type="match status" value="1"/>
</dbReference>
<dbReference type="Gene3D" id="3.30.530.20">
    <property type="match status" value="1"/>
</dbReference>
<comment type="caution">
    <text evidence="3">The sequence shown here is derived from an EMBL/GenBank/DDBJ whole genome shotgun (WGS) entry which is preliminary data.</text>
</comment>
<gene>
    <name evidence="3" type="ORF">DEO23_09545</name>
</gene>
<comment type="similarity">
    <text evidence="1">Belongs to the AHA1 family.</text>
</comment>
<proteinExistence type="inferred from homology"/>